<organism evidence="9 10">
    <name type="scientific">Microbacterium resistens</name>
    <dbReference type="NCBI Taxonomy" id="156977"/>
    <lineage>
        <taxon>Bacteria</taxon>
        <taxon>Bacillati</taxon>
        <taxon>Actinomycetota</taxon>
        <taxon>Actinomycetes</taxon>
        <taxon>Micrococcales</taxon>
        <taxon>Microbacteriaceae</taxon>
        <taxon>Microbacterium</taxon>
    </lineage>
</organism>
<evidence type="ECO:0000259" key="8">
    <source>
        <dbReference type="PROSITE" id="PS50928"/>
    </source>
</evidence>
<proteinExistence type="inferred from homology"/>
<protein>
    <submittedName>
        <fullName evidence="9">ABC transporter permease</fullName>
    </submittedName>
</protein>
<dbReference type="Proteomes" id="UP001199642">
    <property type="component" value="Chromosome"/>
</dbReference>
<gene>
    <name evidence="9" type="ORF">K8F61_13220</name>
</gene>
<evidence type="ECO:0000256" key="7">
    <source>
        <dbReference type="RuleBase" id="RU363032"/>
    </source>
</evidence>
<dbReference type="Gene3D" id="1.10.3720.10">
    <property type="entry name" value="MetI-like"/>
    <property type="match status" value="1"/>
</dbReference>
<sequence length="320" mass="34531">MLRYVLKRLGASVVVLFLVSLAVFLLFFAGTPGSIAQRFAGEGADQATIALVERTLGLDRPLPVQYLDWLGRILTFDFGVSFRTQEPVLSGILSRLPATASLAVGAIVLAVLVAVPLGTLAATRPGSAVDRLVSIMALSGLSAPTFLIGLGLFYVLFFQLSRVGVTAFPSGGYTPLTENPWEWFRHLLLPWMTIALVNIGVYARFVRSTMIDALKTDYIWFARAKGMGERRILRRLALKPSLAPLVTLVGLDLGGLLGGTIITERIWGISGIGSFAVNGVMSGDLPVVMGTVMVAALFIILMNLIVDVVYALIDPRVRLR</sequence>
<comment type="subcellular location">
    <subcellularLocation>
        <location evidence="1 7">Cell membrane</location>
        <topology evidence="1 7">Multi-pass membrane protein</topology>
    </subcellularLocation>
</comment>
<keyword evidence="4 7" id="KW-0812">Transmembrane</keyword>
<dbReference type="CDD" id="cd06261">
    <property type="entry name" value="TM_PBP2"/>
    <property type="match status" value="1"/>
</dbReference>
<name>A0ABY3RT26_9MICO</name>
<dbReference type="EMBL" id="CP082781">
    <property type="protein sequence ID" value="UGS25627.1"/>
    <property type="molecule type" value="Genomic_DNA"/>
</dbReference>
<dbReference type="SUPFAM" id="SSF161098">
    <property type="entry name" value="MetI-like"/>
    <property type="match status" value="1"/>
</dbReference>
<keyword evidence="6 7" id="KW-0472">Membrane</keyword>
<evidence type="ECO:0000256" key="3">
    <source>
        <dbReference type="ARBA" id="ARBA00022475"/>
    </source>
</evidence>
<feature type="transmembrane region" description="Helical" evidence="7">
    <location>
        <begin position="183"/>
        <end position="205"/>
    </location>
</feature>
<evidence type="ECO:0000256" key="2">
    <source>
        <dbReference type="ARBA" id="ARBA00022448"/>
    </source>
</evidence>
<evidence type="ECO:0000313" key="10">
    <source>
        <dbReference type="Proteomes" id="UP001199642"/>
    </source>
</evidence>
<keyword evidence="3" id="KW-1003">Cell membrane</keyword>
<evidence type="ECO:0000313" key="9">
    <source>
        <dbReference type="EMBL" id="UGS25627.1"/>
    </source>
</evidence>
<keyword evidence="2 7" id="KW-0813">Transport</keyword>
<feature type="domain" description="ABC transmembrane type-1" evidence="8">
    <location>
        <begin position="96"/>
        <end position="310"/>
    </location>
</feature>
<dbReference type="PANTHER" id="PTHR43163">
    <property type="entry name" value="DIPEPTIDE TRANSPORT SYSTEM PERMEASE PROTEIN DPPB-RELATED"/>
    <property type="match status" value="1"/>
</dbReference>
<feature type="transmembrane region" description="Helical" evidence="7">
    <location>
        <begin position="242"/>
        <end position="267"/>
    </location>
</feature>
<accession>A0ABY3RT26</accession>
<dbReference type="PANTHER" id="PTHR43163:SF6">
    <property type="entry name" value="DIPEPTIDE TRANSPORT SYSTEM PERMEASE PROTEIN DPPB-RELATED"/>
    <property type="match status" value="1"/>
</dbReference>
<evidence type="ECO:0000256" key="6">
    <source>
        <dbReference type="ARBA" id="ARBA00023136"/>
    </source>
</evidence>
<evidence type="ECO:0000256" key="4">
    <source>
        <dbReference type="ARBA" id="ARBA00022692"/>
    </source>
</evidence>
<keyword evidence="5 7" id="KW-1133">Transmembrane helix</keyword>
<feature type="transmembrane region" description="Helical" evidence="7">
    <location>
        <begin position="287"/>
        <end position="313"/>
    </location>
</feature>
<keyword evidence="10" id="KW-1185">Reference proteome</keyword>
<evidence type="ECO:0000256" key="5">
    <source>
        <dbReference type="ARBA" id="ARBA00022989"/>
    </source>
</evidence>
<comment type="similarity">
    <text evidence="7">Belongs to the binding-protein-dependent transport system permease family.</text>
</comment>
<dbReference type="InterPro" id="IPR000515">
    <property type="entry name" value="MetI-like"/>
</dbReference>
<dbReference type="InterPro" id="IPR045621">
    <property type="entry name" value="BPD_transp_1_N"/>
</dbReference>
<dbReference type="InterPro" id="IPR035906">
    <property type="entry name" value="MetI-like_sf"/>
</dbReference>
<dbReference type="RefSeq" id="WP_231819452.1">
    <property type="nucleotide sequence ID" value="NZ_CP082781.1"/>
</dbReference>
<dbReference type="PROSITE" id="PS50928">
    <property type="entry name" value="ABC_TM1"/>
    <property type="match status" value="1"/>
</dbReference>
<dbReference type="Pfam" id="PF00528">
    <property type="entry name" value="BPD_transp_1"/>
    <property type="match status" value="1"/>
</dbReference>
<dbReference type="Pfam" id="PF19300">
    <property type="entry name" value="BPD_transp_1_N"/>
    <property type="match status" value="1"/>
</dbReference>
<reference evidence="9 10" key="1">
    <citation type="submission" date="2023-01" db="EMBL/GenBank/DDBJ databases">
        <title>Characterization of estradiol degrading bacteria Microbacterium sp. MZT7 and reveal degrading genes through genome analysis.</title>
        <authorList>
            <person name="Hao P."/>
            <person name="Gao Y."/>
        </authorList>
    </citation>
    <scope>NUCLEOTIDE SEQUENCE [LARGE SCALE GENOMIC DNA]</scope>
    <source>
        <strain evidence="9 10">MZT7</strain>
    </source>
</reference>
<evidence type="ECO:0000256" key="1">
    <source>
        <dbReference type="ARBA" id="ARBA00004651"/>
    </source>
</evidence>
<feature type="transmembrane region" description="Helical" evidence="7">
    <location>
        <begin position="98"/>
        <end position="120"/>
    </location>
</feature>
<feature type="transmembrane region" description="Helical" evidence="7">
    <location>
        <begin position="132"/>
        <end position="157"/>
    </location>
</feature>